<dbReference type="Proteomes" id="UP000316621">
    <property type="component" value="Chromosome 2"/>
</dbReference>
<name>A0A4Y7IL15_PAPSO</name>
<organism evidence="1 2">
    <name type="scientific">Papaver somniferum</name>
    <name type="common">Opium poppy</name>
    <dbReference type="NCBI Taxonomy" id="3469"/>
    <lineage>
        <taxon>Eukaryota</taxon>
        <taxon>Viridiplantae</taxon>
        <taxon>Streptophyta</taxon>
        <taxon>Embryophyta</taxon>
        <taxon>Tracheophyta</taxon>
        <taxon>Spermatophyta</taxon>
        <taxon>Magnoliopsida</taxon>
        <taxon>Ranunculales</taxon>
        <taxon>Papaveraceae</taxon>
        <taxon>Papaveroideae</taxon>
        <taxon>Papaver</taxon>
    </lineage>
</organism>
<protein>
    <submittedName>
        <fullName evidence="1">Uncharacterized protein</fullName>
    </submittedName>
</protein>
<dbReference type="EMBL" id="CM010716">
    <property type="protein sequence ID" value="RZC48422.1"/>
    <property type="molecule type" value="Genomic_DNA"/>
</dbReference>
<evidence type="ECO:0000313" key="1">
    <source>
        <dbReference type="EMBL" id="RZC48422.1"/>
    </source>
</evidence>
<keyword evidence="2" id="KW-1185">Reference proteome</keyword>
<dbReference type="Gramene" id="RZC48422">
    <property type="protein sequence ID" value="RZC48422"/>
    <property type="gene ID" value="C5167_016850"/>
</dbReference>
<dbReference type="AlphaFoldDB" id="A0A4Y7IL15"/>
<gene>
    <name evidence="1" type="ORF">C5167_016850</name>
</gene>
<sequence length="83" mass="9324">MTTRVSKAQKMVQLRKRGMLVSSRYWICLGSKLDYSQCFGDSTAASKAMELQKSLSDRWTSCNCDTNLFIISLKASSAAAQRY</sequence>
<accession>A0A4Y7IL15</accession>
<reference evidence="1 2" key="1">
    <citation type="journal article" date="2018" name="Science">
        <title>The opium poppy genome and morphinan production.</title>
        <authorList>
            <person name="Guo L."/>
            <person name="Winzer T."/>
            <person name="Yang X."/>
            <person name="Li Y."/>
            <person name="Ning Z."/>
            <person name="He Z."/>
            <person name="Teodor R."/>
            <person name="Lu Y."/>
            <person name="Bowser T.A."/>
            <person name="Graham I.A."/>
            <person name="Ye K."/>
        </authorList>
    </citation>
    <scope>NUCLEOTIDE SEQUENCE [LARGE SCALE GENOMIC DNA]</scope>
    <source>
        <strain evidence="2">cv. HN1</strain>
        <tissue evidence="1">Leaves</tissue>
    </source>
</reference>
<evidence type="ECO:0000313" key="2">
    <source>
        <dbReference type="Proteomes" id="UP000316621"/>
    </source>
</evidence>
<proteinExistence type="predicted"/>